<dbReference type="CDD" id="cd05568">
    <property type="entry name" value="PTS_IIB_bgl_like"/>
    <property type="match status" value="1"/>
</dbReference>
<feature type="domain" description="PRD" evidence="14">
    <location>
        <begin position="254"/>
        <end position="362"/>
    </location>
</feature>
<dbReference type="GO" id="GO:0008982">
    <property type="term" value="F:protein-N(PI)-phosphohistidine-sugar phosphotransferase activity"/>
    <property type="evidence" value="ECO:0007669"/>
    <property type="project" value="InterPro"/>
</dbReference>
<proteinExistence type="predicted"/>
<evidence type="ECO:0000256" key="11">
    <source>
        <dbReference type="ARBA" id="ARBA00042072"/>
    </source>
</evidence>
<dbReference type="Proteomes" id="UP000063781">
    <property type="component" value="Chromosome"/>
</dbReference>
<dbReference type="InterPro" id="IPR013011">
    <property type="entry name" value="PTS_EIIB_2"/>
</dbReference>
<comment type="subcellular location">
    <subcellularLocation>
        <location evidence="1">Cytoplasm</location>
    </subcellularLocation>
</comment>
<keyword evidence="8" id="KW-0010">Activator</keyword>
<dbReference type="InterPro" id="IPR007737">
    <property type="entry name" value="Mga_HTH"/>
</dbReference>
<dbReference type="CDD" id="cd00211">
    <property type="entry name" value="PTS_IIA_fru"/>
    <property type="match status" value="1"/>
</dbReference>
<keyword evidence="16" id="KW-1185">Reference proteome</keyword>
<reference evidence="15 16" key="1">
    <citation type="submission" date="2015-10" db="EMBL/GenBank/DDBJ databases">
        <title>Erysipelothrix larvae sp. LV19 isolated from the larval gut of the rhinoceros beetle, Trypoxylus dichotomus.</title>
        <authorList>
            <person name="Lim S."/>
            <person name="Kim B.-C."/>
        </authorList>
    </citation>
    <scope>NUCLEOTIDE SEQUENCE [LARGE SCALE GENOMIC DNA]</scope>
    <source>
        <strain evidence="15 16">LV19</strain>
    </source>
</reference>
<dbReference type="RefSeq" id="WP_067633238.1">
    <property type="nucleotide sequence ID" value="NZ_CP013213.1"/>
</dbReference>
<dbReference type="Pfam" id="PF05043">
    <property type="entry name" value="Mga"/>
    <property type="match status" value="1"/>
</dbReference>
<evidence type="ECO:0000256" key="6">
    <source>
        <dbReference type="ARBA" id="ARBA00022683"/>
    </source>
</evidence>
<evidence type="ECO:0000256" key="2">
    <source>
        <dbReference type="ARBA" id="ARBA00022448"/>
    </source>
</evidence>
<dbReference type="SUPFAM" id="SSF52794">
    <property type="entry name" value="PTS system IIB component-like"/>
    <property type="match status" value="1"/>
</dbReference>
<dbReference type="AlphaFoldDB" id="A0A120JTU2"/>
<dbReference type="GO" id="GO:0009401">
    <property type="term" value="P:phosphoenolpyruvate-dependent sugar phosphotransferase system"/>
    <property type="evidence" value="ECO:0007669"/>
    <property type="project" value="UniProtKB-KW"/>
</dbReference>
<keyword evidence="6" id="KW-0598">Phosphotransferase system</keyword>
<evidence type="ECO:0000256" key="8">
    <source>
        <dbReference type="ARBA" id="ARBA00023159"/>
    </source>
</evidence>
<evidence type="ECO:0000259" key="13">
    <source>
        <dbReference type="PROSITE" id="PS51099"/>
    </source>
</evidence>
<evidence type="ECO:0000256" key="10">
    <source>
        <dbReference type="ARBA" id="ARBA00041175"/>
    </source>
</evidence>
<keyword evidence="7" id="KW-0418">Kinase</keyword>
<keyword evidence="2" id="KW-0813">Transport</keyword>
<dbReference type="PROSITE" id="PS51094">
    <property type="entry name" value="PTS_EIIA_TYPE_2"/>
    <property type="match status" value="1"/>
</dbReference>
<dbReference type="GO" id="GO:0006355">
    <property type="term" value="P:regulation of DNA-templated transcription"/>
    <property type="evidence" value="ECO:0007669"/>
    <property type="project" value="InterPro"/>
</dbReference>
<dbReference type="Pfam" id="PF00359">
    <property type="entry name" value="PTS_EIIA_2"/>
    <property type="match status" value="1"/>
</dbReference>
<evidence type="ECO:0000256" key="1">
    <source>
        <dbReference type="ARBA" id="ARBA00004496"/>
    </source>
</evidence>
<feature type="domain" description="PTS EIIA type-2" evidence="12">
    <location>
        <begin position="499"/>
        <end position="638"/>
    </location>
</feature>
<evidence type="ECO:0000259" key="14">
    <source>
        <dbReference type="PROSITE" id="PS51372"/>
    </source>
</evidence>
<dbReference type="InterPro" id="IPR036095">
    <property type="entry name" value="PTS_EIIB-like_sf"/>
</dbReference>
<dbReference type="PANTHER" id="PTHR36203">
    <property type="entry name" value="ASCORBATE-SPECIFIC PTS SYSTEM EIIA COMPONENT"/>
    <property type="match status" value="1"/>
</dbReference>
<organism evidence="15 16">
    <name type="scientific">Erysipelothrix larvae</name>
    <dbReference type="NCBI Taxonomy" id="1514105"/>
    <lineage>
        <taxon>Bacteria</taxon>
        <taxon>Bacillati</taxon>
        <taxon>Bacillota</taxon>
        <taxon>Erysipelotrichia</taxon>
        <taxon>Erysipelotrichales</taxon>
        <taxon>Erysipelotrichaceae</taxon>
        <taxon>Erysipelothrix</taxon>
    </lineage>
</organism>
<name>A0A120JTU2_9FIRM</name>
<evidence type="ECO:0000256" key="7">
    <source>
        <dbReference type="ARBA" id="ARBA00022777"/>
    </source>
</evidence>
<comment type="function">
    <text evidence="9">The phosphoenolpyruvate-dependent sugar phosphotransferase system (sugar PTS), a major carbohydrate active transport system, catalyzes the phosphorylation of incoming sugar substrates concomitantly with their translocation across the cell membrane. The enzyme II UlaABC PTS system is involved in ascorbate transport.</text>
</comment>
<dbReference type="InterPro" id="IPR016152">
    <property type="entry name" value="PTrfase/Anion_transptr"/>
</dbReference>
<dbReference type="GO" id="GO:0005737">
    <property type="term" value="C:cytoplasm"/>
    <property type="evidence" value="ECO:0007669"/>
    <property type="project" value="UniProtKB-SubCell"/>
</dbReference>
<dbReference type="Gene3D" id="3.40.930.10">
    <property type="entry name" value="Mannitol-specific EII, Chain A"/>
    <property type="match status" value="1"/>
</dbReference>
<dbReference type="PROSITE" id="PS51372">
    <property type="entry name" value="PRD_2"/>
    <property type="match status" value="1"/>
</dbReference>
<evidence type="ECO:0000256" key="4">
    <source>
        <dbReference type="ARBA" id="ARBA00022553"/>
    </source>
</evidence>
<dbReference type="GO" id="GO:0016301">
    <property type="term" value="F:kinase activity"/>
    <property type="evidence" value="ECO:0007669"/>
    <property type="project" value="UniProtKB-KW"/>
</dbReference>
<dbReference type="InterPro" id="IPR036634">
    <property type="entry name" value="PRD_sf"/>
</dbReference>
<gene>
    <name evidence="15" type="ORF">AOC36_08180</name>
</gene>
<dbReference type="PANTHER" id="PTHR36203:SF1">
    <property type="entry name" value="ASCORBATE-SPECIFIC PTS SYSTEM EIIA COMPONENT"/>
    <property type="match status" value="1"/>
</dbReference>
<keyword evidence="5" id="KW-0808">Transferase</keyword>
<dbReference type="SUPFAM" id="SSF55804">
    <property type="entry name" value="Phoshotransferase/anion transport protein"/>
    <property type="match status" value="1"/>
</dbReference>
<dbReference type="Gene3D" id="1.10.1790.10">
    <property type="entry name" value="PRD domain"/>
    <property type="match status" value="1"/>
</dbReference>
<evidence type="ECO:0000259" key="12">
    <source>
        <dbReference type="PROSITE" id="PS51094"/>
    </source>
</evidence>
<dbReference type="KEGG" id="erl:AOC36_08180"/>
<keyword evidence="4" id="KW-0597">Phosphoprotein</keyword>
<dbReference type="Gene3D" id="3.40.50.2300">
    <property type="match status" value="1"/>
</dbReference>
<feature type="domain" description="PTS EIIB type-2" evidence="13">
    <location>
        <begin position="367"/>
        <end position="454"/>
    </location>
</feature>
<dbReference type="Pfam" id="PF00874">
    <property type="entry name" value="PRD"/>
    <property type="match status" value="1"/>
</dbReference>
<evidence type="ECO:0000256" key="9">
    <source>
        <dbReference type="ARBA" id="ARBA00037387"/>
    </source>
</evidence>
<evidence type="ECO:0000256" key="5">
    <source>
        <dbReference type="ARBA" id="ARBA00022679"/>
    </source>
</evidence>
<dbReference type="InterPro" id="IPR002178">
    <property type="entry name" value="PTS_EIIA_type-2_dom"/>
</dbReference>
<accession>A0A120JTU2</accession>
<dbReference type="InterPro" id="IPR051351">
    <property type="entry name" value="Ascorbate-PTS_EIIA_comp"/>
</dbReference>
<keyword evidence="3" id="KW-0963">Cytoplasm</keyword>
<dbReference type="PROSITE" id="PS51099">
    <property type="entry name" value="PTS_EIIB_TYPE_2"/>
    <property type="match status" value="1"/>
</dbReference>
<dbReference type="EMBL" id="CP013213">
    <property type="protein sequence ID" value="AMC93963.1"/>
    <property type="molecule type" value="Genomic_DNA"/>
</dbReference>
<dbReference type="SUPFAM" id="SSF63520">
    <property type="entry name" value="PTS-regulatory domain, PRD"/>
    <property type="match status" value="1"/>
</dbReference>
<dbReference type="InterPro" id="IPR011608">
    <property type="entry name" value="PRD"/>
</dbReference>
<sequence length="641" mass="74177">MRTRQIEMLHIMVNNKVVDISTIMGIYDISKRTLFYDLEEINYELSGLGKLRINQDVLILEGDVEAINTTLAQRVFEPYYDRIERQDRILYSILEEEHKTLDDYLTAFSVSKTTVFADIEAIRSRLYQDGLSLDYNKHYLVTGPEYKIRDVYLSMLNVMDFQYQDILDSVIQFNERNQLVLSDYSMFYLSKFIKFIDKRRKHQSVSIYQMLNLNQSFIETVDIDVREILNIENDQEADYLKAYILSLYSCGHQDVSNIVHLYVSELLKEIKIRMALNVTWNDSFKASLENHLIASFYRIKFGFPALNQSLNDIRVKYFYMFMIVKNTIRSIDHISIFHKMRDEEIGFVVAYIGGYLYDKREEPTMQHRVILVCPQGRAVAHHLRNQIEKGFSSIDVIDVLSINQLGNIVEHYDAIITTLDLPQFQNVIKVNPILSESDCDRLFTEFGSEKKETKHLEIQVMKIIEKYTTVHNRPQLIQALSDVLETKNEGRSGQPMLNEVINRDRIQIIDSISDWKVAIQFASKPLLNEGVFTQDYVDAMISAVEQYGPYIVLADEFALPHASNQGNVKEVAISLLKVNEPVDLKGNPVKIFMVLATVDNHTHLKALAGLTEIISVDEKLQQIKDGDIETILRVLKEGGDL</sequence>
<evidence type="ECO:0000313" key="16">
    <source>
        <dbReference type="Proteomes" id="UP000063781"/>
    </source>
</evidence>
<protein>
    <recommendedName>
        <fullName evidence="10">Ascorbate-specific PTS system EIIA component</fullName>
    </recommendedName>
    <alternativeName>
        <fullName evidence="11">Ascorbate-specific phosphotransferase enzyme IIA component</fullName>
    </alternativeName>
</protein>
<evidence type="ECO:0000313" key="15">
    <source>
        <dbReference type="EMBL" id="AMC93963.1"/>
    </source>
</evidence>
<evidence type="ECO:0000256" key="3">
    <source>
        <dbReference type="ARBA" id="ARBA00022490"/>
    </source>
</evidence>
<dbReference type="OrthoDB" id="3175596at2"/>
<dbReference type="STRING" id="1514105.AOC36_08180"/>